<evidence type="ECO:0000313" key="3">
    <source>
        <dbReference type="Proteomes" id="UP000696573"/>
    </source>
</evidence>
<protein>
    <submittedName>
        <fullName evidence="2">Uncharacterized protein</fullName>
    </submittedName>
</protein>
<comment type="caution">
    <text evidence="2">The sequence shown here is derived from an EMBL/GenBank/DDBJ whole genome shotgun (WGS) entry which is preliminary data.</text>
</comment>
<dbReference type="EMBL" id="CABFNQ020000728">
    <property type="protein sequence ID" value="CAH0027489.1"/>
    <property type="molecule type" value="Genomic_DNA"/>
</dbReference>
<evidence type="ECO:0000256" key="1">
    <source>
        <dbReference type="SAM" id="MobiDB-lite"/>
    </source>
</evidence>
<accession>A0A9N9YSQ5</accession>
<feature type="region of interest" description="Disordered" evidence="1">
    <location>
        <begin position="1"/>
        <end position="25"/>
    </location>
</feature>
<dbReference type="Proteomes" id="UP000696573">
    <property type="component" value="Unassembled WGS sequence"/>
</dbReference>
<sequence length="266" mass="28744">MTNESVDPDANRPRRMEQEKSAYEDQLTTFRTSRKLIRINKIPFKVTRHAFENALREKLSKSESPRFFWPPVDKAKLRNPARHLGWIMVGFDQREQCKEALSELAGAQLGIERAHRVAFGSGSSGKRGKPAGSEASTIAPSVAGPWTATFSVAGGPWTATFSVTGPSAAASPAVPTPTAGNTIAEAALLPGITPENAPAAVVATEDVHAATNKRKLDSHDAEVLPAKKMKFDAHAAMKKRKLDVHAAEDAHDAEDLPTKKMKFGTN</sequence>
<feature type="region of interest" description="Disordered" evidence="1">
    <location>
        <begin position="240"/>
        <end position="266"/>
    </location>
</feature>
<gene>
    <name evidence="2" type="ORF">CRHIZ90672A_00015669</name>
</gene>
<dbReference type="OrthoDB" id="5239162at2759"/>
<keyword evidence="3" id="KW-1185">Reference proteome</keyword>
<organism evidence="2 3">
    <name type="scientific">Clonostachys rhizophaga</name>
    <dbReference type="NCBI Taxonomy" id="160324"/>
    <lineage>
        <taxon>Eukaryota</taxon>
        <taxon>Fungi</taxon>
        <taxon>Dikarya</taxon>
        <taxon>Ascomycota</taxon>
        <taxon>Pezizomycotina</taxon>
        <taxon>Sordariomycetes</taxon>
        <taxon>Hypocreomycetidae</taxon>
        <taxon>Hypocreales</taxon>
        <taxon>Bionectriaceae</taxon>
        <taxon>Clonostachys</taxon>
    </lineage>
</organism>
<feature type="compositionally biased region" description="Basic and acidic residues" evidence="1">
    <location>
        <begin position="243"/>
        <end position="258"/>
    </location>
</feature>
<evidence type="ECO:0000313" key="2">
    <source>
        <dbReference type="EMBL" id="CAH0027489.1"/>
    </source>
</evidence>
<proteinExistence type="predicted"/>
<feature type="compositionally biased region" description="Basic and acidic residues" evidence="1">
    <location>
        <begin position="9"/>
        <end position="23"/>
    </location>
</feature>
<dbReference type="AlphaFoldDB" id="A0A9N9YSQ5"/>
<feature type="region of interest" description="Disordered" evidence="1">
    <location>
        <begin position="119"/>
        <end position="140"/>
    </location>
</feature>
<name>A0A9N9YSQ5_9HYPO</name>
<reference evidence="2" key="1">
    <citation type="submission" date="2021-10" db="EMBL/GenBank/DDBJ databases">
        <authorList>
            <person name="Piombo E."/>
        </authorList>
    </citation>
    <scope>NUCLEOTIDE SEQUENCE</scope>
</reference>